<dbReference type="SUPFAM" id="SSF56672">
    <property type="entry name" value="DNA/RNA polymerases"/>
    <property type="match status" value="1"/>
</dbReference>
<proteinExistence type="predicted"/>
<evidence type="ECO:0000256" key="1">
    <source>
        <dbReference type="ARBA" id="ARBA00022484"/>
    </source>
</evidence>
<evidence type="ECO:0000256" key="3">
    <source>
        <dbReference type="ARBA" id="ARBA00022695"/>
    </source>
</evidence>
<name>A0A9E8AD39_9VIRU</name>
<feature type="compositionally biased region" description="Low complexity" evidence="4">
    <location>
        <begin position="130"/>
        <end position="143"/>
    </location>
</feature>
<dbReference type="InterPro" id="IPR043502">
    <property type="entry name" value="DNA/RNA_pol_sf"/>
</dbReference>
<keyword evidence="2" id="KW-0808">Transferase</keyword>
<dbReference type="GO" id="GO:0003968">
    <property type="term" value="F:RNA-directed RNA polymerase activity"/>
    <property type="evidence" value="ECO:0007669"/>
    <property type="project" value="UniProtKB-KW"/>
</dbReference>
<keyword evidence="1 5" id="KW-0696">RNA-directed RNA polymerase</keyword>
<keyword evidence="3" id="KW-0548">Nucleotidyltransferase</keyword>
<reference evidence="5" key="1">
    <citation type="submission" date="2022-05" db="EMBL/GenBank/DDBJ databases">
        <authorList>
            <person name="Cao W."/>
            <person name="Jia N."/>
            <person name="Lam T.T.-Y."/>
            <person name="Ni X."/>
            <person name="Liu J."/>
        </authorList>
    </citation>
    <scope>NUCLEOTIDE SEQUENCE</scope>
    <source>
        <strain evidence="6">TIGMIC 1</strain>
        <strain evidence="5">TIGMIC 2</strain>
    </source>
</reference>
<dbReference type="EMBL" id="ON746406">
    <property type="protein sequence ID" value="UYL95345.1"/>
    <property type="molecule type" value="Genomic_RNA"/>
</dbReference>
<feature type="region of interest" description="Disordered" evidence="4">
    <location>
        <begin position="118"/>
        <end position="160"/>
    </location>
</feature>
<organism evidence="5">
    <name type="scientific">Xiangxi tick virus 1</name>
    <dbReference type="NCBI Taxonomy" id="2972193"/>
    <lineage>
        <taxon>Viruses</taxon>
        <taxon>Riboviria</taxon>
        <taxon>Orthornavirae</taxon>
        <taxon>Lenarviricota</taxon>
        <taxon>Howeltoviricetes</taxon>
        <taxon>Cryppavirales</taxon>
        <taxon>Mitoviridae</taxon>
    </lineage>
</organism>
<evidence type="ECO:0000313" key="6">
    <source>
        <dbReference type="EMBL" id="UYL95368.1"/>
    </source>
</evidence>
<accession>A0A9E8AD39</accession>
<sequence>MIHKVEMDPLQKKIAYSSLPRTQAKAWISRTNHFLTHKGKEWVADRDKALWNVANLHRSGAHQQASEVMRSARIAGDGFGYPFGVEGAIARAYAESRRPSHTRRMAALMRGYTSIRLSEPSNAQVDKARSSITSPPSHSSECQEGQRRRRGESRSSYETRYPREAVITHLPGPEYGMWRKVQHELSLPAVTDLRGISRYPSVGRVPSSMKESPYSHLMLSLATKGVVPESLRACYPDDAFSTYDHYGNRVDHPDSRLREIAEVTQSQSGDPTLGRVVVLQEAGAKGRVICSPNAWIQFYLYPLHQALAGYIRRAEEGGLSNGISSMYNQQRGVNHAMAVMERGGFASAVDLSSATDRFPLALQQETLRELGLGQFAEAFNDLRGPYHGPDGDLWYYNTGQAMGLYGSFPLFHLTHWALLQGLVYRLGLDKTFSEPAYAVLGDDVLIFHPDLLEAYKATLAEWGVPVSSHKCYEGDLTEFAGFMISRKGEQVAGFRPFKHVEGGFAPALPTCHAVGSRVKSWSPWWGRAFEAYQATLGKRDLALEPLVSTSEDPPGKAAYPGVSYLSSLISGFRWSSLISPDAAQAWEEESLSLLKVRESLSDIGHPGVKTGEGFDPETFRAVERENVSRERMYRRHFASDPLVRSYRAAQAIESAR</sequence>
<evidence type="ECO:0000256" key="4">
    <source>
        <dbReference type="SAM" id="MobiDB-lite"/>
    </source>
</evidence>
<dbReference type="EMBL" id="ON746421">
    <property type="protein sequence ID" value="UYL95368.1"/>
    <property type="molecule type" value="Genomic_RNA"/>
</dbReference>
<evidence type="ECO:0000256" key="2">
    <source>
        <dbReference type="ARBA" id="ARBA00022679"/>
    </source>
</evidence>
<protein>
    <submittedName>
        <fullName evidence="5">RNA-dependent RNA polymerase</fullName>
    </submittedName>
</protein>
<evidence type="ECO:0000313" key="5">
    <source>
        <dbReference type="EMBL" id="UYL95345.1"/>
    </source>
</evidence>
<dbReference type="Pfam" id="PF05919">
    <property type="entry name" value="Mitovir_RNA_pol"/>
    <property type="match status" value="1"/>
</dbReference>
<dbReference type="InterPro" id="IPR008686">
    <property type="entry name" value="RNA_pol_mitovir"/>
</dbReference>